<evidence type="ECO:0000313" key="2">
    <source>
        <dbReference type="EMBL" id="WIM67987.1"/>
    </source>
</evidence>
<feature type="compositionally biased region" description="Low complexity" evidence="1">
    <location>
        <begin position="1"/>
        <end position="18"/>
    </location>
</feature>
<feature type="region of interest" description="Disordered" evidence="1">
    <location>
        <begin position="204"/>
        <end position="244"/>
    </location>
</feature>
<dbReference type="NCBIfam" id="NF040480">
    <property type="entry name" value="CGLAU_01105_fam"/>
    <property type="match status" value="1"/>
</dbReference>
<name>A0ABY8VFW1_9CORY</name>
<evidence type="ECO:0000256" key="1">
    <source>
        <dbReference type="SAM" id="MobiDB-lite"/>
    </source>
</evidence>
<dbReference type="EMBL" id="CP126969">
    <property type="protein sequence ID" value="WIM67987.1"/>
    <property type="molecule type" value="Genomic_DNA"/>
</dbReference>
<accession>A0ABY8VFW1</accession>
<protein>
    <submittedName>
        <fullName evidence="2">CGLAU_01105 family protein</fullName>
    </submittedName>
</protein>
<dbReference type="RefSeq" id="WP_284825311.1">
    <property type="nucleotide sequence ID" value="NZ_CP126969.1"/>
</dbReference>
<proteinExistence type="predicted"/>
<feature type="region of interest" description="Disordered" evidence="1">
    <location>
        <begin position="1"/>
        <end position="22"/>
    </location>
</feature>
<keyword evidence="3" id="KW-1185">Reference proteome</keyword>
<dbReference type="Proteomes" id="UP001225598">
    <property type="component" value="Chromosome"/>
</dbReference>
<sequence>MTDNMNNQAENQAENNNNDSVLDSLKDAGEAFLVAGGRLGDVVGDFTKRFKEERTAEQPVGAHMMADEVDANDTLVQQMKAAVSRARDSFKEASSKDEYKNASVAFAGDAEGIVRDLAGSVNRAARGTKDTAQADEARTALNDAVSQVREGFDKAVSQVRDRAASSNNAEAKTESEGFINDARGFLDNMINRISDALNRDDADDIKDAANSNAEQAHAEKPAEVIDGEVVNIDDDSDTSKGDSI</sequence>
<evidence type="ECO:0000313" key="3">
    <source>
        <dbReference type="Proteomes" id="UP001225598"/>
    </source>
</evidence>
<gene>
    <name evidence="2" type="ORF">QP027_00880</name>
</gene>
<reference evidence="2 3" key="1">
    <citation type="submission" date="2023-05" db="EMBL/GenBank/DDBJ databases">
        <title>Corynebacterium suedekumii sp. nov. and Corynebacterium breve sp. nov. isolated from raw cow's milk.</title>
        <authorList>
            <person name="Baer M.K."/>
            <person name="Mehl L."/>
            <person name="Hellmuth R."/>
            <person name="Marke G."/>
            <person name="Lipski A."/>
        </authorList>
    </citation>
    <scope>NUCLEOTIDE SEQUENCE [LARGE SCALE GENOMIC DNA]</scope>
    <source>
        <strain evidence="2 3">R4</strain>
    </source>
</reference>
<organism evidence="2 3">
    <name type="scientific">Corynebacterium breve</name>
    <dbReference type="NCBI Taxonomy" id="3049799"/>
    <lineage>
        <taxon>Bacteria</taxon>
        <taxon>Bacillati</taxon>
        <taxon>Actinomycetota</taxon>
        <taxon>Actinomycetes</taxon>
        <taxon>Mycobacteriales</taxon>
        <taxon>Corynebacteriaceae</taxon>
        <taxon>Corynebacterium</taxon>
    </lineage>
</organism>